<dbReference type="InterPro" id="IPR050156">
    <property type="entry name" value="TC-AMP_synthase_SUA5"/>
</dbReference>
<comment type="caution">
    <text evidence="16">The sequence shown here is derived from an EMBL/GenBank/DDBJ whole genome shotgun (WGS) entry which is preliminary data.</text>
</comment>
<keyword evidence="9 13" id="KW-0547">Nucleotide-binding</keyword>
<dbReference type="GO" id="GO:0006450">
    <property type="term" value="P:regulation of translational fidelity"/>
    <property type="evidence" value="ECO:0007669"/>
    <property type="project" value="TreeGrafter"/>
</dbReference>
<evidence type="ECO:0000256" key="11">
    <source>
        <dbReference type="ARBA" id="ARBA00029774"/>
    </source>
</evidence>
<feature type="binding site" evidence="14">
    <location>
        <position position="152"/>
    </location>
    <ligand>
        <name>ATP</name>
        <dbReference type="ChEBI" id="CHEBI:30616"/>
    </ligand>
</feature>
<dbReference type="Pfam" id="PF01300">
    <property type="entry name" value="Sua5_yciO_yrdC"/>
    <property type="match status" value="1"/>
</dbReference>
<dbReference type="InterPro" id="IPR006070">
    <property type="entry name" value="Sua5-like_dom"/>
</dbReference>
<accession>H1CYN0</accession>
<dbReference type="Gene3D" id="3.90.870.10">
    <property type="entry name" value="DHBP synthase"/>
    <property type="match status" value="1"/>
</dbReference>
<dbReference type="FunFam" id="3.90.870.10:FF:000009">
    <property type="entry name" value="Threonylcarbamoyl-AMP synthase, putative"/>
    <property type="match status" value="1"/>
</dbReference>
<comment type="catalytic activity">
    <reaction evidence="12 13">
        <text>L-threonine + hydrogencarbonate + ATP = L-threonylcarbamoyladenylate + diphosphate + H2O</text>
        <dbReference type="Rhea" id="RHEA:36407"/>
        <dbReference type="ChEBI" id="CHEBI:15377"/>
        <dbReference type="ChEBI" id="CHEBI:17544"/>
        <dbReference type="ChEBI" id="CHEBI:30616"/>
        <dbReference type="ChEBI" id="CHEBI:33019"/>
        <dbReference type="ChEBI" id="CHEBI:57926"/>
        <dbReference type="ChEBI" id="CHEBI:73682"/>
        <dbReference type="EC" id="2.7.7.87"/>
    </reaction>
</comment>
<dbReference type="OrthoDB" id="9814580at2"/>
<evidence type="ECO:0000256" key="5">
    <source>
        <dbReference type="ARBA" id="ARBA00022490"/>
    </source>
</evidence>
<dbReference type="InterPro" id="IPR005145">
    <property type="entry name" value="Sua5_C"/>
</dbReference>
<dbReference type="eggNOG" id="COG0009">
    <property type="taxonomic scope" value="Bacteria"/>
</dbReference>
<proteinExistence type="inferred from homology"/>
<dbReference type="NCBIfam" id="TIGR00057">
    <property type="entry name" value="L-threonylcarbamoyladenylate synthase"/>
    <property type="match status" value="1"/>
</dbReference>
<evidence type="ECO:0000256" key="4">
    <source>
        <dbReference type="ARBA" id="ARBA00015492"/>
    </source>
</evidence>
<dbReference type="InterPro" id="IPR010923">
    <property type="entry name" value="T(6)A37_SUA5"/>
</dbReference>
<feature type="binding site" evidence="14">
    <location>
        <position position="36"/>
    </location>
    <ligand>
        <name>L-threonine</name>
        <dbReference type="ChEBI" id="CHEBI:57926"/>
    </ligand>
</feature>
<reference evidence="16 17" key="1">
    <citation type="submission" date="2011-11" db="EMBL/GenBank/DDBJ databases">
        <title>The Genome Sequence of Dialister succinatiphilus YIT 11850.</title>
        <authorList>
            <consortium name="The Broad Institute Genome Sequencing Platform"/>
            <person name="Earl A."/>
            <person name="Ward D."/>
            <person name="Feldgarden M."/>
            <person name="Gevers D."/>
            <person name="Morotomi M."/>
            <person name="Young S.K."/>
            <person name="Zeng Q."/>
            <person name="Gargeya S."/>
            <person name="Fitzgerald M."/>
            <person name="Haas B."/>
            <person name="Abouelleil A."/>
            <person name="Alvarado L."/>
            <person name="Arachchi H.M."/>
            <person name="Berlin A."/>
            <person name="Brown A."/>
            <person name="Chapman S.B."/>
            <person name="Dunbar C."/>
            <person name="Gearin G."/>
            <person name="Goldberg J."/>
            <person name="Griggs A."/>
            <person name="Gujja S."/>
            <person name="Heiman D."/>
            <person name="Howarth C."/>
            <person name="Lui A."/>
            <person name="MacDonald P.J.P."/>
            <person name="Montmayeur A."/>
            <person name="Murphy C."/>
            <person name="Neiman D."/>
            <person name="Pearson M."/>
            <person name="Priest M."/>
            <person name="Roberts A."/>
            <person name="Saif S."/>
            <person name="Shea T."/>
            <person name="Sisk P."/>
            <person name="Stolte C."/>
            <person name="Sykes S."/>
            <person name="Wortman J."/>
            <person name="Nusbaum C."/>
            <person name="Birren B."/>
        </authorList>
    </citation>
    <scope>NUCLEOTIDE SEQUENCE [LARGE SCALE GENOMIC DNA]</scope>
    <source>
        <strain evidence="16 17">YIT 11850</strain>
    </source>
</reference>
<feature type="binding site" evidence="14">
    <location>
        <position position="59"/>
    </location>
    <ligand>
        <name>ATP</name>
        <dbReference type="ChEBI" id="CHEBI:30616"/>
    </ligand>
</feature>
<dbReference type="Proteomes" id="UP000003277">
    <property type="component" value="Unassembled WGS sequence"/>
</dbReference>
<organism evidence="16 17">
    <name type="scientific">Dialister succinatiphilus YIT 11850</name>
    <dbReference type="NCBI Taxonomy" id="742743"/>
    <lineage>
        <taxon>Bacteria</taxon>
        <taxon>Bacillati</taxon>
        <taxon>Bacillota</taxon>
        <taxon>Negativicutes</taxon>
        <taxon>Veillonellales</taxon>
        <taxon>Veillonellaceae</taxon>
        <taxon>Dialister</taxon>
    </lineage>
</organism>
<dbReference type="GO" id="GO:0005524">
    <property type="term" value="F:ATP binding"/>
    <property type="evidence" value="ECO:0007669"/>
    <property type="project" value="UniProtKB-UniRule"/>
</dbReference>
<dbReference type="SUPFAM" id="SSF55821">
    <property type="entry name" value="YrdC/RibB"/>
    <property type="match status" value="1"/>
</dbReference>
<evidence type="ECO:0000256" key="14">
    <source>
        <dbReference type="PIRSR" id="PIRSR004930-1"/>
    </source>
</evidence>
<dbReference type="RefSeq" id="WP_008858972.1">
    <property type="nucleotide sequence ID" value="NZ_JH591187.1"/>
</dbReference>
<feature type="binding site" evidence="14">
    <location>
        <position position="118"/>
    </location>
    <ligand>
        <name>ATP</name>
        <dbReference type="ChEBI" id="CHEBI:30616"/>
    </ligand>
</feature>
<evidence type="ECO:0000256" key="3">
    <source>
        <dbReference type="ARBA" id="ARBA00012584"/>
    </source>
</evidence>
<name>H1CYN0_9FIRM</name>
<dbReference type="PANTHER" id="PTHR17490:SF16">
    <property type="entry name" value="THREONYLCARBAMOYL-AMP SYNTHASE"/>
    <property type="match status" value="1"/>
</dbReference>
<dbReference type="STRING" id="742743.HMPREF9453_00468"/>
<dbReference type="AlphaFoldDB" id="H1CYN0"/>
<dbReference type="PANTHER" id="PTHR17490">
    <property type="entry name" value="SUA5"/>
    <property type="match status" value="1"/>
</dbReference>
<evidence type="ECO:0000256" key="7">
    <source>
        <dbReference type="ARBA" id="ARBA00022694"/>
    </source>
</evidence>
<dbReference type="InterPro" id="IPR017945">
    <property type="entry name" value="DHBP_synth_RibB-like_a/b_dom"/>
</dbReference>
<dbReference type="InterPro" id="IPR038385">
    <property type="entry name" value="Sua5/YwlC_C"/>
</dbReference>
<dbReference type="GO" id="GO:0005737">
    <property type="term" value="C:cytoplasm"/>
    <property type="evidence" value="ECO:0007669"/>
    <property type="project" value="UniProtKB-SubCell"/>
</dbReference>
<feature type="binding site" evidence="14">
    <location>
        <position position="122"/>
    </location>
    <ligand>
        <name>L-threonine</name>
        <dbReference type="ChEBI" id="CHEBI:57926"/>
    </ligand>
</feature>
<keyword evidence="7 13" id="KW-0819">tRNA processing</keyword>
<feature type="binding site" evidence="14">
    <location>
        <position position="182"/>
    </location>
    <ligand>
        <name>L-threonine</name>
        <dbReference type="ChEBI" id="CHEBI:57926"/>
    </ligand>
</feature>
<evidence type="ECO:0000256" key="2">
    <source>
        <dbReference type="ARBA" id="ARBA00007663"/>
    </source>
</evidence>
<dbReference type="GO" id="GO:0000049">
    <property type="term" value="F:tRNA binding"/>
    <property type="evidence" value="ECO:0007669"/>
    <property type="project" value="TreeGrafter"/>
</dbReference>
<protein>
    <recommendedName>
        <fullName evidence="4 13">Threonylcarbamoyl-AMP synthase</fullName>
        <shortName evidence="13">TC-AMP synthase</shortName>
        <ecNumber evidence="3 13">2.7.7.87</ecNumber>
    </recommendedName>
    <alternativeName>
        <fullName evidence="11 13">L-threonylcarbamoyladenylate synthase</fullName>
    </alternativeName>
</protein>
<evidence type="ECO:0000256" key="12">
    <source>
        <dbReference type="ARBA" id="ARBA00048366"/>
    </source>
</evidence>
<sequence length="348" mass="38031">MTTDIVPVNEEYFKKRVFELGKIIREGGLVSFPTETVYGLGANALDAEAARKTYAAKGRPSDNPLIVHVADKKEVSRYVKEVTPLEEKLMDAFWPGPLTIVFPKKDIIPKATSGGLDTIAIRCPANEATRALIRAAGVPISGPSANLSTKPSPTTAQDVYHDMKGRIEAIIDDGPCRIGVESTVIGIEKGKIIIYRPGGITLEMLSAFAPTVVDSALAKGNAHPKAPGMKYRHYAPSAPLTVYTGNREEVEKEILSFAGRKDKTYGFFVSREIADKLDRNLPVFVWGSRDSKESFAHNLFSGLLYFNKHPVDQIIGEGTDDKGLGLAIMNRLTKASGYHIVVEKKEKD</sequence>
<comment type="similarity">
    <text evidence="2 13">Belongs to the SUA5 family.</text>
</comment>
<keyword evidence="5 13" id="KW-0963">Cytoplasm</keyword>
<feature type="domain" description="YrdC-like" evidence="15">
    <location>
        <begin position="14"/>
        <end position="200"/>
    </location>
</feature>
<evidence type="ECO:0000256" key="13">
    <source>
        <dbReference type="PIRNR" id="PIRNR004930"/>
    </source>
</evidence>
<dbReference type="HOGENOM" id="CLU_031397_0_0_9"/>
<feature type="binding site" evidence="14">
    <location>
        <position position="234"/>
    </location>
    <ligand>
        <name>ATP</name>
        <dbReference type="ChEBI" id="CHEBI:30616"/>
    </ligand>
</feature>
<evidence type="ECO:0000256" key="9">
    <source>
        <dbReference type="ARBA" id="ARBA00022741"/>
    </source>
</evidence>
<feature type="binding site" evidence="14">
    <location>
        <position position="144"/>
    </location>
    <ligand>
        <name>ATP</name>
        <dbReference type="ChEBI" id="CHEBI:30616"/>
    </ligand>
</feature>
<keyword evidence="17" id="KW-1185">Reference proteome</keyword>
<evidence type="ECO:0000256" key="6">
    <source>
        <dbReference type="ARBA" id="ARBA00022679"/>
    </source>
</evidence>
<dbReference type="PATRIC" id="fig|742743.3.peg.480"/>
<dbReference type="Pfam" id="PF03481">
    <property type="entry name" value="Sua5_C"/>
    <property type="match status" value="1"/>
</dbReference>
<gene>
    <name evidence="16" type="ORF">HMPREF9453_00468</name>
</gene>
<dbReference type="PROSITE" id="PS51163">
    <property type="entry name" value="YRDC"/>
    <property type="match status" value="1"/>
</dbReference>
<feature type="binding site" evidence="14">
    <location>
        <position position="196"/>
    </location>
    <ligand>
        <name>ATP</name>
        <dbReference type="ChEBI" id="CHEBI:30616"/>
    </ligand>
</feature>
<evidence type="ECO:0000313" key="16">
    <source>
        <dbReference type="EMBL" id="EHO63451.1"/>
    </source>
</evidence>
<dbReference type="PIRSF" id="PIRSF004930">
    <property type="entry name" value="Tln_factor_SUA5"/>
    <property type="match status" value="1"/>
</dbReference>
<evidence type="ECO:0000256" key="8">
    <source>
        <dbReference type="ARBA" id="ARBA00022695"/>
    </source>
</evidence>
<feature type="binding site" evidence="14">
    <location>
        <position position="63"/>
    </location>
    <ligand>
        <name>ATP</name>
        <dbReference type="ChEBI" id="CHEBI:30616"/>
    </ligand>
</feature>
<dbReference type="GO" id="GO:0061710">
    <property type="term" value="F:L-threonylcarbamoyladenylate synthase"/>
    <property type="evidence" value="ECO:0007669"/>
    <property type="project" value="UniProtKB-EC"/>
</dbReference>
<keyword evidence="6 13" id="KW-0808">Transferase</keyword>
<comment type="function">
    <text evidence="13">Required for the formation of a threonylcarbamoyl group on adenosine at position 37 (t(6)A37) in tRNAs that read codons beginning with adenine.</text>
</comment>
<evidence type="ECO:0000313" key="17">
    <source>
        <dbReference type="Proteomes" id="UP000003277"/>
    </source>
</evidence>
<evidence type="ECO:0000259" key="15">
    <source>
        <dbReference type="PROSITE" id="PS51163"/>
    </source>
</evidence>
<keyword evidence="10 13" id="KW-0067">ATP-binding</keyword>
<dbReference type="EMBL" id="ADLT01000015">
    <property type="protein sequence ID" value="EHO63451.1"/>
    <property type="molecule type" value="Genomic_DNA"/>
</dbReference>
<evidence type="ECO:0000256" key="10">
    <source>
        <dbReference type="ARBA" id="ARBA00022840"/>
    </source>
</evidence>
<dbReference type="GO" id="GO:0008033">
    <property type="term" value="P:tRNA processing"/>
    <property type="evidence" value="ECO:0007669"/>
    <property type="project" value="UniProtKB-KW"/>
</dbReference>
<dbReference type="GO" id="GO:0003725">
    <property type="term" value="F:double-stranded RNA binding"/>
    <property type="evidence" value="ECO:0007669"/>
    <property type="project" value="UniProtKB-UniRule"/>
</dbReference>
<feature type="binding site" evidence="14">
    <location>
        <position position="68"/>
    </location>
    <ligand>
        <name>L-threonine</name>
        <dbReference type="ChEBI" id="CHEBI:57926"/>
    </ligand>
</feature>
<dbReference type="Gene3D" id="3.40.50.11030">
    <property type="entry name" value="Threonylcarbamoyl-AMP synthase, C-terminal domain"/>
    <property type="match status" value="1"/>
</dbReference>
<evidence type="ECO:0000256" key="1">
    <source>
        <dbReference type="ARBA" id="ARBA00004496"/>
    </source>
</evidence>
<dbReference type="EC" id="2.7.7.87" evidence="3 13"/>
<keyword evidence="8 13" id="KW-0548">Nucleotidyltransferase</keyword>
<comment type="subcellular location">
    <subcellularLocation>
        <location evidence="1 13">Cytoplasm</location>
    </subcellularLocation>
</comment>